<evidence type="ECO:0000313" key="1">
    <source>
        <dbReference type="EMBL" id="AEA98763.1"/>
    </source>
</evidence>
<accession>F2G8Q3</accession>
<keyword evidence="2" id="KW-1185">Reference proteome</keyword>
<dbReference type="AlphaFoldDB" id="F2G8Q3"/>
<dbReference type="KEGG" id="amc:MADE_1013145"/>
<reference evidence="1 2" key="2">
    <citation type="journal article" date="2015" name="Antonie Van Leeuwenhoek">
        <title>Ecophysiological diversity of a novel member of the genus Alteromonas, and description of Alteromonas mediterranea sp. nov.</title>
        <authorList>
            <person name="Ivanova E.P."/>
            <person name="Lopez-Perez M."/>
            <person name="Zabalos M."/>
            <person name="Nguyen S.H."/>
            <person name="Webb H.K."/>
            <person name="Ryan J."/>
            <person name="Lagutin K."/>
            <person name="Vyssotski M."/>
            <person name="Crawford R.J."/>
            <person name="Rodriguez-Valera F."/>
        </authorList>
    </citation>
    <scope>NUCLEOTIDE SEQUENCE [LARGE SCALE GENOMIC DNA]</scope>
    <source>
        <strain evidence="2">DSM 17117 / CIP 110805 / LMG 28347 / Deep ecotype</strain>
    </source>
</reference>
<reference evidence="1 2" key="1">
    <citation type="journal article" date="2008" name="ISME J.">
        <title>Comparative genomics of two ecotypes of the marine planktonic copiotroph Alteromonas macleodii suggests alternative lifestyles associated with different kinds of particulate organic matter.</title>
        <authorList>
            <person name="Ivars-Martinez E."/>
            <person name="Martin-Cuadrado A.B."/>
            <person name="D'Auria G."/>
            <person name="Mira A."/>
            <person name="Ferriera S."/>
            <person name="Johnson J."/>
            <person name="Friedman R."/>
            <person name="Rodriguez-Valera F."/>
        </authorList>
    </citation>
    <scope>NUCLEOTIDE SEQUENCE [LARGE SCALE GENOMIC DNA]</scope>
    <source>
        <strain evidence="2">DSM 17117 / CIP 110805 / LMG 28347 / Deep ecotype</strain>
    </source>
</reference>
<evidence type="ECO:0000313" key="2">
    <source>
        <dbReference type="Proteomes" id="UP000001870"/>
    </source>
</evidence>
<gene>
    <name evidence="1" type="ordered locus">MADE_1013145</name>
</gene>
<proteinExistence type="predicted"/>
<sequence length="834" mass="93981">MNSLPFKITNTSAFSGLGSFKQGIPVTKGFFTANELLAVFDEQQQLSDVYISVEKLWEDGSVKWLLVAGIVHLQANGSATFCVRPVKPDVREEELVVSESSNILTIKTSLEPVCRVSLQQPAKIELPLRANISMHFNGQAIDQAGLKHKEYEYLSNGLSHEAVKTSQLFDVVNENQKITIFQELHIFLSSGTVLCTLTVTNPSAAEHPNGTWDLGDPNSIAVSELGLTIQLIKGEATICASELEGAQHPTTIFQASSGGEQWKNRIHVDHSNDVTLPFKGFEALANDKCLLKGCTIQPMLICKAEAKNDLVIEVADFWQHFPSSLIVEGKTAQYSLLGSALAPTQELQPGEQLTRQFSIGYESILEFDVEIAQSLTSSHQFFPLFSAPRDNNPFDSLIRKAVDGNNSFFEKRKRADVYGWRNYGELYADHERGNIPHDESFVSHYNNQYDPISGMLCQWFCSGNIKWKRLADNLAKHVANIDVYHTSLDKPEYSGGLFWHTDHYVQAYTATHRTYSSLQPNDVYQDHAGGGGPGGQHCYTNGLLLHYYLTGSEVSKSAMLSICNWIELYYEGDGTVIGTLLALKNAGNIGLKNILTGAYPLDRGTANYLQALMDRFDLQGNTEDLAKCATIIANTVSPEDDITQRDLQNVELTWFYTVFLQALCRFIYIKEQRLESDFDYSYAVQSLCHYVKWMIDNEYVYLEKPDILEFPNDTWTGQDLRKLCILSFAKAYLNCSEDIDNKLSTLTKGIHERLSLSTETDSTRVLCLMMQNAHYDVYSELPQPMEQVKFNMKEHRKSAFTALLFYTIKNFSFSKERSQLAKRFPQLQKWIGKP</sequence>
<dbReference type="HOGENOM" id="CLU_331129_0_0_6"/>
<dbReference type="RefSeq" id="WP_012519055.1">
    <property type="nucleotide sequence ID" value="NC_011138.3"/>
</dbReference>
<organism evidence="1 2">
    <name type="scientific">Alteromonas mediterranea (strain DSM 17117 / CIP 110805 / LMG 28347 / Deep ecotype)</name>
    <dbReference type="NCBI Taxonomy" id="1774373"/>
    <lineage>
        <taxon>Bacteria</taxon>
        <taxon>Pseudomonadati</taxon>
        <taxon>Pseudomonadota</taxon>
        <taxon>Gammaproteobacteria</taxon>
        <taxon>Alteromonadales</taxon>
        <taxon>Alteromonadaceae</taxon>
        <taxon>Alteromonas/Salinimonas group</taxon>
        <taxon>Alteromonas</taxon>
    </lineage>
</organism>
<protein>
    <submittedName>
        <fullName evidence="1">Uncharacterized protein</fullName>
    </submittedName>
</protein>
<name>F2G8Q3_ALTMD</name>
<dbReference type="EMBL" id="CP001103">
    <property type="protein sequence ID" value="AEA98763.1"/>
    <property type="molecule type" value="Genomic_DNA"/>
</dbReference>
<dbReference type="Proteomes" id="UP000001870">
    <property type="component" value="Chromosome"/>
</dbReference>